<keyword evidence="2" id="KW-1185">Reference proteome</keyword>
<evidence type="ECO:0000313" key="2">
    <source>
        <dbReference type="Proteomes" id="UP000094569"/>
    </source>
</evidence>
<evidence type="ECO:0008006" key="3">
    <source>
        <dbReference type="Google" id="ProtNLM"/>
    </source>
</evidence>
<dbReference type="EMBL" id="JXNT01000002">
    <property type="protein sequence ID" value="ODM22205.1"/>
    <property type="molecule type" value="Genomic_DNA"/>
</dbReference>
<comment type="caution">
    <text evidence="1">The sequence shown here is derived from an EMBL/GenBank/DDBJ whole genome shotgun (WGS) entry which is preliminary data.</text>
</comment>
<dbReference type="VEuPathDB" id="FungiDB:SI65_03051"/>
<gene>
    <name evidence="1" type="ORF">SI65_03051</name>
</gene>
<dbReference type="AlphaFoldDB" id="A0A1E3BMM2"/>
<sequence length="197" mass="22120">MTSKLLSRGRAQGQISLAHLWRAQTEATSKARRKWLQEALAKRAPAAQRAYRPQRGWKLDPKAARGPKALVSRYYQLKRGHAAIGPYLQRVQAQDSAACRGCRTPKESVYHLLLECQKGAVPRKALFKGLKDAGVPRPVAGERHPEARLFGDPRATSAILQFLQDTSIGARQAPEETQRQDEWGWEELEEAEQMENG</sequence>
<accession>A0A1E3BMM2</accession>
<organism evidence="1 2">
    <name type="scientific">Aspergillus cristatus</name>
    <name type="common">Chinese Fuzhuan brick tea-fermentation fungus</name>
    <name type="synonym">Eurotium cristatum</name>
    <dbReference type="NCBI Taxonomy" id="573508"/>
    <lineage>
        <taxon>Eukaryota</taxon>
        <taxon>Fungi</taxon>
        <taxon>Dikarya</taxon>
        <taxon>Ascomycota</taxon>
        <taxon>Pezizomycotina</taxon>
        <taxon>Eurotiomycetes</taxon>
        <taxon>Eurotiomycetidae</taxon>
        <taxon>Eurotiales</taxon>
        <taxon>Aspergillaceae</taxon>
        <taxon>Aspergillus</taxon>
        <taxon>Aspergillus subgen. Aspergillus</taxon>
    </lineage>
</organism>
<evidence type="ECO:0000313" key="1">
    <source>
        <dbReference type="EMBL" id="ODM22205.1"/>
    </source>
</evidence>
<dbReference type="OrthoDB" id="4226915at2759"/>
<dbReference type="Proteomes" id="UP000094569">
    <property type="component" value="Unassembled WGS sequence"/>
</dbReference>
<proteinExistence type="predicted"/>
<name>A0A1E3BMM2_ASPCR</name>
<reference evidence="1 2" key="1">
    <citation type="journal article" date="2016" name="BMC Genomics">
        <title>Comparative genomic and transcriptomic analyses of the Fuzhuan brick tea-fermentation fungus Aspergillus cristatus.</title>
        <authorList>
            <person name="Ge Y."/>
            <person name="Wang Y."/>
            <person name="Liu Y."/>
            <person name="Tan Y."/>
            <person name="Ren X."/>
            <person name="Zhang X."/>
            <person name="Hyde K.D."/>
            <person name="Liu Y."/>
            <person name="Liu Z."/>
        </authorList>
    </citation>
    <scope>NUCLEOTIDE SEQUENCE [LARGE SCALE GENOMIC DNA]</scope>
    <source>
        <strain evidence="1 2">GZAAS20.1005</strain>
    </source>
</reference>
<protein>
    <recommendedName>
        <fullName evidence="3">Reverse transcriptase zinc-binding domain-containing protein</fullName>
    </recommendedName>
</protein>